<gene>
    <name evidence="2" type="ORF">FA13DRAFT_1622286</name>
</gene>
<dbReference type="InterPro" id="IPR036047">
    <property type="entry name" value="F-box-like_dom_sf"/>
</dbReference>
<feature type="domain" description="F-box" evidence="1">
    <location>
        <begin position="39"/>
        <end position="85"/>
    </location>
</feature>
<name>A0A4Y7TU33_COPMI</name>
<dbReference type="STRING" id="71717.A0A4Y7TU33"/>
<dbReference type="Pfam" id="PF12937">
    <property type="entry name" value="F-box-like"/>
    <property type="match status" value="1"/>
</dbReference>
<accession>A0A4Y7TU33</accession>
<feature type="non-terminal residue" evidence="2">
    <location>
        <position position="107"/>
    </location>
</feature>
<keyword evidence="3" id="KW-1185">Reference proteome</keyword>
<dbReference type="OrthoDB" id="3266451at2759"/>
<proteinExistence type="predicted"/>
<reference evidence="2 3" key="1">
    <citation type="journal article" date="2019" name="Nat. Ecol. Evol.">
        <title>Megaphylogeny resolves global patterns of mushroom evolution.</title>
        <authorList>
            <person name="Varga T."/>
            <person name="Krizsan K."/>
            <person name="Foldi C."/>
            <person name="Dima B."/>
            <person name="Sanchez-Garcia M."/>
            <person name="Sanchez-Ramirez S."/>
            <person name="Szollosi G.J."/>
            <person name="Szarkandi J.G."/>
            <person name="Papp V."/>
            <person name="Albert L."/>
            <person name="Andreopoulos W."/>
            <person name="Angelini C."/>
            <person name="Antonin V."/>
            <person name="Barry K.W."/>
            <person name="Bougher N.L."/>
            <person name="Buchanan P."/>
            <person name="Buyck B."/>
            <person name="Bense V."/>
            <person name="Catcheside P."/>
            <person name="Chovatia M."/>
            <person name="Cooper J."/>
            <person name="Damon W."/>
            <person name="Desjardin D."/>
            <person name="Finy P."/>
            <person name="Geml J."/>
            <person name="Haridas S."/>
            <person name="Hughes K."/>
            <person name="Justo A."/>
            <person name="Karasinski D."/>
            <person name="Kautmanova I."/>
            <person name="Kiss B."/>
            <person name="Kocsube S."/>
            <person name="Kotiranta H."/>
            <person name="LaButti K.M."/>
            <person name="Lechner B.E."/>
            <person name="Liimatainen K."/>
            <person name="Lipzen A."/>
            <person name="Lukacs Z."/>
            <person name="Mihaltcheva S."/>
            <person name="Morgado L.N."/>
            <person name="Niskanen T."/>
            <person name="Noordeloos M.E."/>
            <person name="Ohm R.A."/>
            <person name="Ortiz-Santana B."/>
            <person name="Ovrebo C."/>
            <person name="Racz N."/>
            <person name="Riley R."/>
            <person name="Savchenko A."/>
            <person name="Shiryaev A."/>
            <person name="Soop K."/>
            <person name="Spirin V."/>
            <person name="Szebenyi C."/>
            <person name="Tomsovsky M."/>
            <person name="Tulloss R.E."/>
            <person name="Uehling J."/>
            <person name="Grigoriev I.V."/>
            <person name="Vagvolgyi C."/>
            <person name="Papp T."/>
            <person name="Martin F.M."/>
            <person name="Miettinen O."/>
            <person name="Hibbett D.S."/>
            <person name="Nagy L.G."/>
        </authorList>
    </citation>
    <scope>NUCLEOTIDE SEQUENCE [LARGE SCALE GENOMIC DNA]</scope>
    <source>
        <strain evidence="2 3">FP101781</strain>
    </source>
</reference>
<comment type="caution">
    <text evidence="2">The sequence shown here is derived from an EMBL/GenBank/DDBJ whole genome shotgun (WGS) entry which is preliminary data.</text>
</comment>
<dbReference type="AlphaFoldDB" id="A0A4Y7TU33"/>
<evidence type="ECO:0000313" key="2">
    <source>
        <dbReference type="EMBL" id="TEB37122.1"/>
    </source>
</evidence>
<dbReference type="SUPFAM" id="SSF81383">
    <property type="entry name" value="F-box domain"/>
    <property type="match status" value="1"/>
</dbReference>
<protein>
    <recommendedName>
        <fullName evidence="1">F-box domain-containing protein</fullName>
    </recommendedName>
</protein>
<dbReference type="EMBL" id="QPFP01000004">
    <property type="protein sequence ID" value="TEB37122.1"/>
    <property type="molecule type" value="Genomic_DNA"/>
</dbReference>
<sequence>MGALSVADFQQQIAERTKELALELLALHRRHNAVNPSHRLPPEILSRIFTILSSEWTWWIRVAHICHYWRVVALDCAGLWSKITFSNIGFTKAKVARSRDLPLTVTA</sequence>
<dbReference type="InterPro" id="IPR001810">
    <property type="entry name" value="F-box_dom"/>
</dbReference>
<organism evidence="2 3">
    <name type="scientific">Coprinellus micaceus</name>
    <name type="common">Glistening ink-cap mushroom</name>
    <name type="synonym">Coprinus micaceus</name>
    <dbReference type="NCBI Taxonomy" id="71717"/>
    <lineage>
        <taxon>Eukaryota</taxon>
        <taxon>Fungi</taxon>
        <taxon>Dikarya</taxon>
        <taxon>Basidiomycota</taxon>
        <taxon>Agaricomycotina</taxon>
        <taxon>Agaricomycetes</taxon>
        <taxon>Agaricomycetidae</taxon>
        <taxon>Agaricales</taxon>
        <taxon>Agaricineae</taxon>
        <taxon>Psathyrellaceae</taxon>
        <taxon>Coprinellus</taxon>
    </lineage>
</organism>
<dbReference type="Proteomes" id="UP000298030">
    <property type="component" value="Unassembled WGS sequence"/>
</dbReference>
<evidence type="ECO:0000313" key="3">
    <source>
        <dbReference type="Proteomes" id="UP000298030"/>
    </source>
</evidence>
<dbReference type="Gene3D" id="1.20.1280.50">
    <property type="match status" value="1"/>
</dbReference>
<evidence type="ECO:0000259" key="1">
    <source>
        <dbReference type="Pfam" id="PF12937"/>
    </source>
</evidence>